<dbReference type="FunFam" id="3.20.20.80:FF:000111">
    <property type="entry name" value="Soluble cell wall protein"/>
    <property type="match status" value="1"/>
</dbReference>
<evidence type="ECO:0000256" key="12">
    <source>
        <dbReference type="RuleBase" id="RU004335"/>
    </source>
</evidence>
<dbReference type="GO" id="GO:0000747">
    <property type="term" value="P:conjugation with cellular fusion"/>
    <property type="evidence" value="ECO:0007669"/>
    <property type="project" value="UniProtKB-ARBA"/>
</dbReference>
<protein>
    <submittedName>
        <fullName evidence="15">LAME_0B02652g1_1</fullName>
    </submittedName>
</protein>
<dbReference type="AlphaFoldDB" id="A0A1G4IUE1"/>
<feature type="chain" id="PRO_5009235805" evidence="14">
    <location>
        <begin position="17"/>
        <end position="352"/>
    </location>
</feature>
<comment type="similarity">
    <text evidence="2 12">Belongs to the glycosyl hydrolase 17 family.</text>
</comment>
<evidence type="ECO:0000256" key="2">
    <source>
        <dbReference type="ARBA" id="ARBA00008773"/>
    </source>
</evidence>
<dbReference type="SUPFAM" id="SSF51445">
    <property type="entry name" value="(Trans)glycosidases"/>
    <property type="match status" value="1"/>
</dbReference>
<keyword evidence="7 13" id="KW-0378">Hydrolase</keyword>
<evidence type="ECO:0000256" key="11">
    <source>
        <dbReference type="ARBA" id="ARBA00056660"/>
    </source>
</evidence>
<feature type="signal peptide" evidence="14">
    <location>
        <begin position="1"/>
        <end position="16"/>
    </location>
</feature>
<keyword evidence="10" id="KW-0961">Cell wall biogenesis/degradation</keyword>
<evidence type="ECO:0000256" key="8">
    <source>
        <dbReference type="ARBA" id="ARBA00023180"/>
    </source>
</evidence>
<dbReference type="InterPro" id="IPR050732">
    <property type="entry name" value="Beta-glucan_modifiers"/>
</dbReference>
<dbReference type="GO" id="GO:0005975">
    <property type="term" value="P:carbohydrate metabolic process"/>
    <property type="evidence" value="ECO:0007669"/>
    <property type="project" value="InterPro"/>
</dbReference>
<dbReference type="PROSITE" id="PS00587">
    <property type="entry name" value="GLYCOSYL_HYDROL_F17"/>
    <property type="match status" value="1"/>
</dbReference>
<dbReference type="InterPro" id="IPR017853">
    <property type="entry name" value="GH"/>
</dbReference>
<evidence type="ECO:0000256" key="3">
    <source>
        <dbReference type="ARBA" id="ARBA00022512"/>
    </source>
</evidence>
<evidence type="ECO:0000256" key="4">
    <source>
        <dbReference type="ARBA" id="ARBA00022525"/>
    </source>
</evidence>
<keyword evidence="5" id="KW-0165">Cleavage on pair of basic residues</keyword>
<dbReference type="EMBL" id="LT598478">
    <property type="protein sequence ID" value="SCU80335.1"/>
    <property type="molecule type" value="Genomic_DNA"/>
</dbReference>
<evidence type="ECO:0000256" key="14">
    <source>
        <dbReference type="SAM" id="SignalP"/>
    </source>
</evidence>
<dbReference type="GO" id="GO:0009986">
    <property type="term" value="C:cell surface"/>
    <property type="evidence" value="ECO:0007669"/>
    <property type="project" value="TreeGrafter"/>
</dbReference>
<accession>A0A1G4IUE1</accession>
<evidence type="ECO:0000256" key="7">
    <source>
        <dbReference type="ARBA" id="ARBA00022801"/>
    </source>
</evidence>
<name>A0A1G4IUE1_9SACH</name>
<gene>
    <name evidence="15" type="ORF">LAME_0B02652G</name>
</gene>
<reference evidence="16" key="1">
    <citation type="submission" date="2016-03" db="EMBL/GenBank/DDBJ databases">
        <authorList>
            <person name="Devillers Hugo."/>
        </authorList>
    </citation>
    <scope>NUCLEOTIDE SEQUENCE [LARGE SCALE GENOMIC DNA]</scope>
</reference>
<evidence type="ECO:0000256" key="1">
    <source>
        <dbReference type="ARBA" id="ARBA00004191"/>
    </source>
</evidence>
<evidence type="ECO:0000256" key="10">
    <source>
        <dbReference type="ARBA" id="ARBA00023316"/>
    </source>
</evidence>
<dbReference type="PANTHER" id="PTHR16631">
    <property type="entry name" value="GLUCAN 1,3-BETA-GLUCOSIDASE"/>
    <property type="match status" value="1"/>
</dbReference>
<evidence type="ECO:0000256" key="6">
    <source>
        <dbReference type="ARBA" id="ARBA00022729"/>
    </source>
</evidence>
<dbReference type="GO" id="GO:0042973">
    <property type="term" value="F:glucan endo-1,3-beta-D-glucosidase activity"/>
    <property type="evidence" value="ECO:0007669"/>
    <property type="project" value="TreeGrafter"/>
</dbReference>
<proteinExistence type="inferred from homology"/>
<evidence type="ECO:0000313" key="15">
    <source>
        <dbReference type="EMBL" id="SCU80335.1"/>
    </source>
</evidence>
<dbReference type="GO" id="GO:0071555">
    <property type="term" value="P:cell wall organization"/>
    <property type="evidence" value="ECO:0007669"/>
    <property type="project" value="UniProtKB-KW"/>
</dbReference>
<keyword evidence="3" id="KW-0134">Cell wall</keyword>
<dbReference type="Pfam" id="PF00332">
    <property type="entry name" value="Glyco_hydro_17"/>
    <property type="match status" value="1"/>
</dbReference>
<dbReference type="Proteomes" id="UP000191144">
    <property type="component" value="Chromosome B"/>
</dbReference>
<dbReference type="PANTHER" id="PTHR16631:SF14">
    <property type="entry name" value="FAMILY 17 GLUCOSIDASE SCW10-RELATED"/>
    <property type="match status" value="1"/>
</dbReference>
<keyword evidence="9 13" id="KW-0326">Glycosidase</keyword>
<keyword evidence="6 14" id="KW-0732">Signal</keyword>
<comment type="function">
    <text evidence="11">Glucanases possibly play a role in cell expansion during growth, in cell-cell fusion during mating, and in spore release during sporulation.</text>
</comment>
<comment type="subcellular location">
    <subcellularLocation>
        <location evidence="1">Secreted</location>
        <location evidence="1">Cell wall</location>
    </subcellularLocation>
</comment>
<evidence type="ECO:0000256" key="9">
    <source>
        <dbReference type="ARBA" id="ARBA00023295"/>
    </source>
</evidence>
<dbReference type="OrthoDB" id="941679at2759"/>
<keyword evidence="16" id="KW-1185">Reference proteome</keyword>
<keyword evidence="8" id="KW-0325">Glycoprotein</keyword>
<keyword evidence="4" id="KW-0964">Secreted</keyword>
<organism evidence="15 16">
    <name type="scientific">Lachancea meyersii CBS 8951</name>
    <dbReference type="NCBI Taxonomy" id="1266667"/>
    <lineage>
        <taxon>Eukaryota</taxon>
        <taxon>Fungi</taxon>
        <taxon>Dikarya</taxon>
        <taxon>Ascomycota</taxon>
        <taxon>Saccharomycotina</taxon>
        <taxon>Saccharomycetes</taxon>
        <taxon>Saccharomycetales</taxon>
        <taxon>Saccharomycetaceae</taxon>
        <taxon>Lachancea</taxon>
    </lineage>
</organism>
<dbReference type="GO" id="GO:0009277">
    <property type="term" value="C:fungal-type cell wall"/>
    <property type="evidence" value="ECO:0007669"/>
    <property type="project" value="TreeGrafter"/>
</dbReference>
<evidence type="ECO:0000313" key="16">
    <source>
        <dbReference type="Proteomes" id="UP000191144"/>
    </source>
</evidence>
<sequence length="352" mass="37080">MYFFLVFLCLCVSAHPLLVARDINLVNAPIVVNGLLAAGEVTSSTAAVIVQIPTVAVSTPSTTTTVVTSSVYAATSTTATLPTSSKAATSDSTDFYSGAAGIAYSPYQKDGQCKTLQMVQTDLAQIQSFGIIRTYATDCDVLTNLKASLGPSQKIMVGIWDLNKISESVSAISAAFGDDFSTVYAVSVGNELVNAGEATVADIQNAVTSARSQLGAIGYTGPVVNVDTLVAVVANPELCAVSDFLAVNSHPYWDGNVDPSNCGSWLQQQIANLQSKCGSEKPILVTETGWPSQGDSNGNCWPSQTNMETCVKSITGALGSQVLLFTTYNDYWKNPGPQNVEQHWGLFGDPEN</sequence>
<dbReference type="Gene3D" id="3.20.20.80">
    <property type="entry name" value="Glycosidases"/>
    <property type="match status" value="1"/>
</dbReference>
<dbReference type="InterPro" id="IPR000490">
    <property type="entry name" value="Glyco_hydro_17"/>
</dbReference>
<evidence type="ECO:0000256" key="5">
    <source>
        <dbReference type="ARBA" id="ARBA00022685"/>
    </source>
</evidence>
<dbReference type="GO" id="GO:0005576">
    <property type="term" value="C:extracellular region"/>
    <property type="evidence" value="ECO:0007669"/>
    <property type="project" value="TreeGrafter"/>
</dbReference>
<evidence type="ECO:0000256" key="13">
    <source>
        <dbReference type="RuleBase" id="RU004336"/>
    </source>
</evidence>